<accession>A0A084B7G4</accession>
<evidence type="ECO:0000313" key="3">
    <source>
        <dbReference type="Proteomes" id="UP000028045"/>
    </source>
</evidence>
<evidence type="ECO:0000256" key="1">
    <source>
        <dbReference type="SAM" id="MobiDB-lite"/>
    </source>
</evidence>
<dbReference type="Proteomes" id="UP000028045">
    <property type="component" value="Unassembled WGS sequence"/>
</dbReference>
<dbReference type="EMBL" id="KL647833">
    <property type="protein sequence ID" value="KEY73493.1"/>
    <property type="molecule type" value="Genomic_DNA"/>
</dbReference>
<evidence type="ECO:0008006" key="4">
    <source>
        <dbReference type="Google" id="ProtNLM"/>
    </source>
</evidence>
<reference evidence="2 3" key="1">
    <citation type="journal article" date="2014" name="BMC Genomics">
        <title>Comparative genome sequencing reveals chemotype-specific gene clusters in the toxigenic black mold Stachybotrys.</title>
        <authorList>
            <person name="Semeiks J."/>
            <person name="Borek D."/>
            <person name="Otwinowski Z."/>
            <person name="Grishin N.V."/>
        </authorList>
    </citation>
    <scope>NUCLEOTIDE SEQUENCE [LARGE SCALE GENOMIC DNA]</scope>
    <source>
        <strain evidence="3">CBS 109288 / IBT 7711</strain>
    </source>
</reference>
<organism evidence="2 3">
    <name type="scientific">Stachybotrys chartarum (strain CBS 109288 / IBT 7711)</name>
    <name type="common">Toxic black mold</name>
    <name type="synonym">Stilbospora chartarum</name>
    <dbReference type="NCBI Taxonomy" id="1280523"/>
    <lineage>
        <taxon>Eukaryota</taxon>
        <taxon>Fungi</taxon>
        <taxon>Dikarya</taxon>
        <taxon>Ascomycota</taxon>
        <taxon>Pezizomycotina</taxon>
        <taxon>Sordariomycetes</taxon>
        <taxon>Hypocreomycetidae</taxon>
        <taxon>Hypocreales</taxon>
        <taxon>Stachybotryaceae</taxon>
        <taxon>Stachybotrys</taxon>
    </lineage>
</organism>
<name>A0A084B7G4_STACB</name>
<sequence>MSETKESTDTSLPSYEEALPPGQDIFQPTTLVLAGQAIHALTVDSPPLYRLSLGIANLSEITTKVELSRVEPNRDGSGRERHIYDLKHMNSASGGYERLPADSSRYYIQRASRRLPDPPALGIKKSRSLIPGKAAHSTALPVDVSGKTSKHGVPNFYKDGLAVYANNGREWTDAQGNAVAVMHDDKTDRQHSLIVTAALPRGQFDMLVALWCCHVWEYGVANGTTLHEEGNSLGLGLLDPVCPRFSTVADF</sequence>
<dbReference type="OrthoDB" id="5207784at2759"/>
<gene>
    <name evidence="2" type="ORF">S7711_03661</name>
</gene>
<keyword evidence="3" id="KW-1185">Reference proteome</keyword>
<feature type="region of interest" description="Disordered" evidence="1">
    <location>
        <begin position="1"/>
        <end position="21"/>
    </location>
</feature>
<protein>
    <recommendedName>
        <fullName evidence="4">Tubby C-terminal domain-containing protein</fullName>
    </recommendedName>
</protein>
<dbReference type="AlphaFoldDB" id="A0A084B7G4"/>
<evidence type="ECO:0000313" key="2">
    <source>
        <dbReference type="EMBL" id="KEY73493.1"/>
    </source>
</evidence>
<proteinExistence type="predicted"/>
<dbReference type="HOGENOM" id="CLU_069188_1_0_1"/>